<sequence length="433" mass="47386">MTSSLTAQGGLRVLVSGAGIAGPTLAWFLAQSGARVTLVERASELLAQGQNIDLRGTALNVVHQMGVLDAIRACNTTEKGTEFIDDRGRPFATFALGEGGGGALTTEYEILRGDLAHILYKAAQAQPGVDFRFGTTIERVVENGDSAVRVELSSGEEVEYDVLVLADGQWSKMRKQVFGTAGLTVVDKNCYVGYYTVPRTSEDGEMSCIHIAPRSRVVLTRPDNHGTTRASFSIVPNDAAQKEAWERASRSRDRKLQMDLLRSEFGDIGWKAPRLLREMDAADDLYFQGVQQIRLAKWYNNRVVCLGDTAYAPTPLTGMGTSLAIDGAYLLAGHLSQLQPGQHPATAFQAYDEQFRPFVSKTQAIPFFVPRILHPQAAWSRWIIQTLIATAARVSRLSWITKLFASNKPTTLSDGLVAELDAPFPSFPAFRQS</sequence>
<dbReference type="HOGENOM" id="CLU_009665_1_0_1"/>
<dbReference type="GeneID" id="26304766"/>
<accession>A0A081CGE3</accession>
<dbReference type="InterPro" id="IPR036188">
    <property type="entry name" value="FAD/NAD-bd_sf"/>
</dbReference>
<dbReference type="SUPFAM" id="SSF51905">
    <property type="entry name" value="FAD/NAD(P)-binding domain"/>
    <property type="match status" value="1"/>
</dbReference>
<dbReference type="PRINTS" id="PR00420">
    <property type="entry name" value="RNGMNOXGNASE"/>
</dbReference>
<dbReference type="Proteomes" id="UP000053758">
    <property type="component" value="Unassembled WGS sequence"/>
</dbReference>
<dbReference type="GO" id="GO:0016491">
    <property type="term" value="F:oxidoreductase activity"/>
    <property type="evidence" value="ECO:0007669"/>
    <property type="project" value="UniProtKB-KW"/>
</dbReference>
<protein>
    <submittedName>
        <fullName evidence="1">2-polyprenyl-6-methoxyphenol hydroxylase-like oxidoreductase protein</fullName>
    </submittedName>
</protein>
<dbReference type="RefSeq" id="XP_014655901.1">
    <property type="nucleotide sequence ID" value="XM_014800415.1"/>
</dbReference>
<evidence type="ECO:0000313" key="1">
    <source>
        <dbReference type="EMBL" id="GAK65739.1"/>
    </source>
</evidence>
<dbReference type="PANTHER" id="PTHR46865">
    <property type="entry name" value="OXIDOREDUCTASE-RELATED"/>
    <property type="match status" value="1"/>
</dbReference>
<dbReference type="PANTHER" id="PTHR46865:SF2">
    <property type="entry name" value="MONOOXYGENASE"/>
    <property type="match status" value="1"/>
</dbReference>
<evidence type="ECO:0000313" key="2">
    <source>
        <dbReference type="Proteomes" id="UP000053758"/>
    </source>
</evidence>
<name>A0A081CGE3_PSEA2</name>
<keyword evidence="2" id="KW-1185">Reference proteome</keyword>
<dbReference type="Gene3D" id="3.30.9.10">
    <property type="entry name" value="D-Amino Acid Oxidase, subunit A, domain 2"/>
    <property type="match status" value="1"/>
</dbReference>
<dbReference type="AlphaFoldDB" id="A0A081CGE3"/>
<organism evidence="1 2">
    <name type="scientific">Pseudozyma antarctica</name>
    <name type="common">Yeast</name>
    <name type="synonym">Candida antarctica</name>
    <dbReference type="NCBI Taxonomy" id="84753"/>
    <lineage>
        <taxon>Eukaryota</taxon>
        <taxon>Fungi</taxon>
        <taxon>Dikarya</taxon>
        <taxon>Basidiomycota</taxon>
        <taxon>Ustilaginomycotina</taxon>
        <taxon>Ustilaginomycetes</taxon>
        <taxon>Ustilaginales</taxon>
        <taxon>Ustilaginaceae</taxon>
        <taxon>Moesziomyces</taxon>
    </lineage>
</organism>
<dbReference type="InterPro" id="IPR051704">
    <property type="entry name" value="FAD_aromatic-hydroxylase"/>
</dbReference>
<gene>
    <name evidence="1" type="ORF">PAN0_010c3959</name>
</gene>
<dbReference type="OrthoDB" id="655030at2759"/>
<dbReference type="InterPro" id="IPR002938">
    <property type="entry name" value="FAD-bd"/>
</dbReference>
<dbReference type="Gene3D" id="3.50.50.60">
    <property type="entry name" value="FAD/NAD(P)-binding domain"/>
    <property type="match status" value="1"/>
</dbReference>
<proteinExistence type="predicted"/>
<dbReference type="GO" id="GO:0071949">
    <property type="term" value="F:FAD binding"/>
    <property type="evidence" value="ECO:0007669"/>
    <property type="project" value="InterPro"/>
</dbReference>
<reference evidence="2" key="1">
    <citation type="journal article" date="2014" name="Genome Announc.">
        <title>Draft Genome Sequence of the Yeast Pseudozyma antarctica Type Strain JCM10317, a Producer of the Glycolipid Biosurfactants, Mannosylerythritol Lipids.</title>
        <authorList>
            <person name="Saika A."/>
            <person name="Koike H."/>
            <person name="Hori T."/>
            <person name="Fukuoka T."/>
            <person name="Sato S."/>
            <person name="Habe H."/>
            <person name="Kitamoto D."/>
            <person name="Morita T."/>
        </authorList>
    </citation>
    <scope>NUCLEOTIDE SEQUENCE [LARGE SCALE GENOMIC DNA]</scope>
    <source>
        <strain evidence="2">JCM 10317</strain>
    </source>
</reference>
<dbReference type="Pfam" id="PF01494">
    <property type="entry name" value="FAD_binding_3"/>
    <property type="match status" value="1"/>
</dbReference>
<dbReference type="EMBL" id="DF830077">
    <property type="protein sequence ID" value="GAK65739.1"/>
    <property type="molecule type" value="Genomic_DNA"/>
</dbReference>